<dbReference type="EMBL" id="PTJC01000005">
    <property type="protein sequence ID" value="PPK88187.1"/>
    <property type="molecule type" value="Genomic_DNA"/>
</dbReference>
<dbReference type="PROSITE" id="PS51257">
    <property type="entry name" value="PROKAR_LIPOPROTEIN"/>
    <property type="match status" value="1"/>
</dbReference>
<evidence type="ECO:0008006" key="3">
    <source>
        <dbReference type="Google" id="ProtNLM"/>
    </source>
</evidence>
<reference evidence="1 2" key="1">
    <citation type="submission" date="2018-02" db="EMBL/GenBank/DDBJ databases">
        <title>Genomic Encyclopedia of Archaeal and Bacterial Type Strains, Phase II (KMG-II): from individual species to whole genera.</title>
        <authorList>
            <person name="Goeker M."/>
        </authorList>
    </citation>
    <scope>NUCLEOTIDE SEQUENCE [LARGE SCALE GENOMIC DNA]</scope>
    <source>
        <strain evidence="1 2">DSM 29526</strain>
    </source>
</reference>
<comment type="caution">
    <text evidence="1">The sequence shown here is derived from an EMBL/GenBank/DDBJ whole genome shotgun (WGS) entry which is preliminary data.</text>
</comment>
<evidence type="ECO:0000313" key="2">
    <source>
        <dbReference type="Proteomes" id="UP000237662"/>
    </source>
</evidence>
<dbReference type="AlphaFoldDB" id="A0A2S6I9K6"/>
<protein>
    <recommendedName>
        <fullName evidence="3">Lipoprotein</fullName>
    </recommendedName>
</protein>
<dbReference type="Proteomes" id="UP000237662">
    <property type="component" value="Unassembled WGS sequence"/>
</dbReference>
<proteinExistence type="predicted"/>
<keyword evidence="2" id="KW-1185">Reference proteome</keyword>
<dbReference type="OrthoDB" id="1493159at2"/>
<accession>A0A2S6I9K6</accession>
<sequence length="147" mass="16178">MRRLPSTLPLLIALTGCSQLADDELQFRPECGQPIQIVDALVELQTDDYTLLELTVEDRCLTVRIAATGCSGDQFGMDLLTRGQIAESTPTQTSARLIFDDNVTSGDVTCQAEFERQFSFDLLPYLNDGALPTRFSLIGLDTTLSIE</sequence>
<evidence type="ECO:0000313" key="1">
    <source>
        <dbReference type="EMBL" id="PPK88187.1"/>
    </source>
</evidence>
<gene>
    <name evidence="1" type="ORF">CLV84_1152</name>
</gene>
<name>A0A2S6I9K6_9BACT</name>
<dbReference type="RefSeq" id="WP_104418756.1">
    <property type="nucleotide sequence ID" value="NZ_PTJC01000005.1"/>
</dbReference>
<organism evidence="1 2">
    <name type="scientific">Neolewinella xylanilytica</name>
    <dbReference type="NCBI Taxonomy" id="1514080"/>
    <lineage>
        <taxon>Bacteria</taxon>
        <taxon>Pseudomonadati</taxon>
        <taxon>Bacteroidota</taxon>
        <taxon>Saprospiria</taxon>
        <taxon>Saprospirales</taxon>
        <taxon>Lewinellaceae</taxon>
        <taxon>Neolewinella</taxon>
    </lineage>
</organism>